<dbReference type="SMART" id="SM00354">
    <property type="entry name" value="HTH_LACI"/>
    <property type="match status" value="1"/>
</dbReference>
<name>A0A1Q2CPE7_9ACTN</name>
<dbReference type="GO" id="GO:0003700">
    <property type="term" value="F:DNA-binding transcription factor activity"/>
    <property type="evidence" value="ECO:0007669"/>
    <property type="project" value="TreeGrafter"/>
</dbReference>
<dbReference type="PROSITE" id="PS00356">
    <property type="entry name" value="HTH_LACI_1"/>
    <property type="match status" value="1"/>
</dbReference>
<dbReference type="STRING" id="1332264.BW730_11370"/>
<gene>
    <name evidence="6" type="ORF">BW730_11370</name>
</gene>
<dbReference type="EMBL" id="CP019606">
    <property type="protein sequence ID" value="AQP47998.1"/>
    <property type="molecule type" value="Genomic_DNA"/>
</dbReference>
<dbReference type="CDD" id="cd06267">
    <property type="entry name" value="PBP1_LacI_sugar_binding-like"/>
    <property type="match status" value="1"/>
</dbReference>
<reference evidence="7" key="1">
    <citation type="submission" date="2017-02" db="EMBL/GenBank/DDBJ databases">
        <title>Tessaracoccus aquaemaris sp. nov., isolated from the intestine of a Korean rockfish, Sebastes schlegelii, in a marine aquaculture pond.</title>
        <authorList>
            <person name="Tak E.J."/>
            <person name="Bae J.-W."/>
        </authorList>
    </citation>
    <scope>NUCLEOTIDE SEQUENCE [LARGE SCALE GENOMIC DNA]</scope>
    <source>
        <strain evidence="7">NSG39</strain>
    </source>
</reference>
<dbReference type="SUPFAM" id="SSF47413">
    <property type="entry name" value="lambda repressor-like DNA-binding domains"/>
    <property type="match status" value="1"/>
</dbReference>
<dbReference type="KEGG" id="tes:BW730_11370"/>
<dbReference type="InterPro" id="IPR001761">
    <property type="entry name" value="Peripla_BP/Lac1_sug-bd_dom"/>
</dbReference>
<evidence type="ECO:0000256" key="2">
    <source>
        <dbReference type="ARBA" id="ARBA00023125"/>
    </source>
</evidence>
<dbReference type="InterPro" id="IPR000843">
    <property type="entry name" value="HTH_LacI"/>
</dbReference>
<accession>A0A1Q2CPE7</accession>
<evidence type="ECO:0000256" key="4">
    <source>
        <dbReference type="SAM" id="MobiDB-lite"/>
    </source>
</evidence>
<dbReference type="GO" id="GO:0000976">
    <property type="term" value="F:transcription cis-regulatory region binding"/>
    <property type="evidence" value="ECO:0007669"/>
    <property type="project" value="TreeGrafter"/>
</dbReference>
<dbReference type="PANTHER" id="PTHR30146">
    <property type="entry name" value="LACI-RELATED TRANSCRIPTIONAL REPRESSOR"/>
    <property type="match status" value="1"/>
</dbReference>
<dbReference type="AlphaFoldDB" id="A0A1Q2CPE7"/>
<dbReference type="CDD" id="cd01392">
    <property type="entry name" value="HTH_LacI"/>
    <property type="match status" value="1"/>
</dbReference>
<evidence type="ECO:0000256" key="3">
    <source>
        <dbReference type="ARBA" id="ARBA00023163"/>
    </source>
</evidence>
<dbReference type="Pfam" id="PF00356">
    <property type="entry name" value="LacI"/>
    <property type="match status" value="1"/>
</dbReference>
<evidence type="ECO:0000256" key="1">
    <source>
        <dbReference type="ARBA" id="ARBA00023015"/>
    </source>
</evidence>
<keyword evidence="3" id="KW-0804">Transcription</keyword>
<dbReference type="Gene3D" id="1.10.260.40">
    <property type="entry name" value="lambda repressor-like DNA-binding domains"/>
    <property type="match status" value="1"/>
</dbReference>
<dbReference type="PROSITE" id="PS50932">
    <property type="entry name" value="HTH_LACI_2"/>
    <property type="match status" value="1"/>
</dbReference>
<protein>
    <recommendedName>
        <fullName evidence="5">HTH lacI-type domain-containing protein</fullName>
    </recommendedName>
</protein>
<sequence>MNRARKAGEQQKRPTVYDVAAEAGVSAMTVSRVLNGSPGAGPDARRRVEKAVVKLGYRRNENARRLRAGDRTGLVGVIITNIENPYYAQLLLGVEEVMDKAGTRLLVGMSHADSEREARLVADFVSRQVDALIVVPGGGDASHLAADQVRQTPIVFASRSSDSIQADSVLIDDAGGSRRGVETMIEAGHRRIAFLGNAKHVTTAQRRYEGYVAAHSAAGLPVDPALVSRSCSDSETSRVALEQMVASDDPPTAVFAANNQVTIGIIETLLRLSREGRQMALVGVDDFPLSALVPLPVLLVDHDPRAMGRTAARRVLQRLENAEEKQPPMTLTLATSLRWPGDAKQHPRP</sequence>
<dbReference type="PRINTS" id="PR00036">
    <property type="entry name" value="HTHLACI"/>
</dbReference>
<dbReference type="RefSeq" id="WP_077686330.1">
    <property type="nucleotide sequence ID" value="NZ_CP019606.1"/>
</dbReference>
<dbReference type="Pfam" id="PF00532">
    <property type="entry name" value="Peripla_BP_1"/>
    <property type="match status" value="1"/>
</dbReference>
<feature type="domain" description="HTH lacI-type" evidence="5">
    <location>
        <begin position="14"/>
        <end position="68"/>
    </location>
</feature>
<dbReference type="Gene3D" id="3.40.50.2300">
    <property type="match status" value="2"/>
</dbReference>
<dbReference type="InterPro" id="IPR028082">
    <property type="entry name" value="Peripla_BP_I"/>
</dbReference>
<feature type="region of interest" description="Disordered" evidence="4">
    <location>
        <begin position="321"/>
        <end position="349"/>
    </location>
</feature>
<evidence type="ECO:0000259" key="5">
    <source>
        <dbReference type="PROSITE" id="PS50932"/>
    </source>
</evidence>
<proteinExistence type="predicted"/>
<dbReference type="Proteomes" id="UP000188145">
    <property type="component" value="Chromosome"/>
</dbReference>
<dbReference type="PANTHER" id="PTHR30146:SF109">
    <property type="entry name" value="HTH-TYPE TRANSCRIPTIONAL REGULATOR GALS"/>
    <property type="match status" value="1"/>
</dbReference>
<dbReference type="SUPFAM" id="SSF53822">
    <property type="entry name" value="Periplasmic binding protein-like I"/>
    <property type="match status" value="1"/>
</dbReference>
<evidence type="ECO:0000313" key="6">
    <source>
        <dbReference type="EMBL" id="AQP47998.1"/>
    </source>
</evidence>
<organism evidence="6 7">
    <name type="scientific">Tessaracoccus aquimaris</name>
    <dbReference type="NCBI Taxonomy" id="1332264"/>
    <lineage>
        <taxon>Bacteria</taxon>
        <taxon>Bacillati</taxon>
        <taxon>Actinomycetota</taxon>
        <taxon>Actinomycetes</taxon>
        <taxon>Propionibacteriales</taxon>
        <taxon>Propionibacteriaceae</taxon>
        <taxon>Tessaracoccus</taxon>
    </lineage>
</organism>
<dbReference type="OrthoDB" id="3595338at2"/>
<keyword evidence="2" id="KW-0238">DNA-binding</keyword>
<evidence type="ECO:0000313" key="7">
    <source>
        <dbReference type="Proteomes" id="UP000188145"/>
    </source>
</evidence>
<keyword evidence="1" id="KW-0805">Transcription regulation</keyword>
<dbReference type="InterPro" id="IPR010982">
    <property type="entry name" value="Lambda_DNA-bd_dom_sf"/>
</dbReference>
<keyword evidence="7" id="KW-1185">Reference proteome</keyword>